<dbReference type="Proteomes" id="UP001159363">
    <property type="component" value="Chromosome 4"/>
</dbReference>
<name>A0ABQ9HFC1_9NEOP</name>
<organism evidence="1 2">
    <name type="scientific">Dryococelus australis</name>
    <dbReference type="NCBI Taxonomy" id="614101"/>
    <lineage>
        <taxon>Eukaryota</taxon>
        <taxon>Metazoa</taxon>
        <taxon>Ecdysozoa</taxon>
        <taxon>Arthropoda</taxon>
        <taxon>Hexapoda</taxon>
        <taxon>Insecta</taxon>
        <taxon>Pterygota</taxon>
        <taxon>Neoptera</taxon>
        <taxon>Polyneoptera</taxon>
        <taxon>Phasmatodea</taxon>
        <taxon>Verophasmatodea</taxon>
        <taxon>Anareolatae</taxon>
        <taxon>Phasmatidae</taxon>
        <taxon>Eurycanthinae</taxon>
        <taxon>Dryococelus</taxon>
    </lineage>
</organism>
<evidence type="ECO:0000313" key="2">
    <source>
        <dbReference type="Proteomes" id="UP001159363"/>
    </source>
</evidence>
<accession>A0ABQ9HFC1</accession>
<reference evidence="1 2" key="1">
    <citation type="submission" date="2023-02" db="EMBL/GenBank/DDBJ databases">
        <title>LHISI_Scaffold_Assembly.</title>
        <authorList>
            <person name="Stuart O.P."/>
            <person name="Cleave R."/>
            <person name="Magrath M.J.L."/>
            <person name="Mikheyev A.S."/>
        </authorList>
    </citation>
    <scope>NUCLEOTIDE SEQUENCE [LARGE SCALE GENOMIC DNA]</scope>
    <source>
        <strain evidence="1">Daus_M_001</strain>
        <tissue evidence="1">Leg muscle</tissue>
    </source>
</reference>
<evidence type="ECO:0000313" key="1">
    <source>
        <dbReference type="EMBL" id="KAJ8883035.1"/>
    </source>
</evidence>
<gene>
    <name evidence="1" type="ORF">PR048_014874</name>
</gene>
<dbReference type="EMBL" id="JARBHB010000005">
    <property type="protein sequence ID" value="KAJ8883035.1"/>
    <property type="molecule type" value="Genomic_DNA"/>
</dbReference>
<sequence length="463" mass="51681">MWETWRTLMMAGGVSQDNPVSPRLCIPQVSHLHLFSLTSPLKTGRATILAATDNYGQRNILRQFRPLTPNLTSCMSVLMKRFREAPKPAKRGEVAKGVHVAYRAIYRPATQLGPSTSRPPSALRKIRDSLHDSISIILHTCLHIEAAKFSLLTEEIGTTLNIEVKRANEGRGKQEIPEKTHRPAASFGTIPRCENMKCPGRGWNPDRLAYKHAAFRKPTLTAETSSDCFFPQDCQPFCQCQGQICGLVTEAMSQCEYSALQGQRQGRTVGLDRRMREGGGARAALCAYHYLEQLRSVGTSRGYPTRKRHDLLRTGVGFKKTGAGRERKTSGIYNDVTRPFGATLFQSRHYQSFVSGMIWRVPSALTYISPPRVKYFVLRGTRTHSSTAVSHAFVRRRAGGGIPRRHLAEIARPGQCVKVGRGVRTVTRCMHSIAERVVFAYQLGTARAIFSAVWDCNVISHRS</sequence>
<proteinExistence type="predicted"/>
<protein>
    <submittedName>
        <fullName evidence="1">Uncharacterized protein</fullName>
    </submittedName>
</protein>
<comment type="caution">
    <text evidence="1">The sequence shown here is derived from an EMBL/GenBank/DDBJ whole genome shotgun (WGS) entry which is preliminary data.</text>
</comment>
<keyword evidence="2" id="KW-1185">Reference proteome</keyword>